<dbReference type="OrthoDB" id="9803842at2"/>
<dbReference type="AlphaFoldDB" id="A0A285V2Q8"/>
<evidence type="ECO:0000313" key="2">
    <source>
        <dbReference type="EMBL" id="SOC47296.1"/>
    </source>
</evidence>
<evidence type="ECO:0000259" key="1">
    <source>
        <dbReference type="Pfam" id="PF14403"/>
    </source>
</evidence>
<dbReference type="Gene3D" id="3.40.50.11290">
    <property type="match status" value="1"/>
</dbReference>
<accession>A0A285V2Q8</accession>
<dbReference type="EMBL" id="OBQI01000001">
    <property type="protein sequence ID" value="SOC47296.1"/>
    <property type="molecule type" value="Genomic_DNA"/>
</dbReference>
<organism evidence="2 3">
    <name type="scientific">Blastococcus aggregatus</name>
    <dbReference type="NCBI Taxonomy" id="38502"/>
    <lineage>
        <taxon>Bacteria</taxon>
        <taxon>Bacillati</taxon>
        <taxon>Actinomycetota</taxon>
        <taxon>Actinomycetes</taxon>
        <taxon>Geodermatophilales</taxon>
        <taxon>Geodermatophilaceae</taxon>
        <taxon>Blastococcus</taxon>
    </lineage>
</organism>
<evidence type="ECO:0000313" key="3">
    <source>
        <dbReference type="Proteomes" id="UP000219435"/>
    </source>
</evidence>
<proteinExistence type="predicted"/>
<gene>
    <name evidence="2" type="ORF">SAMN05660748_0737</name>
</gene>
<dbReference type="SUPFAM" id="SSF56059">
    <property type="entry name" value="Glutathione synthetase ATP-binding domain-like"/>
    <property type="match status" value="1"/>
</dbReference>
<dbReference type="InterPro" id="IPR051680">
    <property type="entry name" value="ATP-dep_Glu-Cys_Ligase-2"/>
</dbReference>
<dbReference type="Proteomes" id="UP000219435">
    <property type="component" value="Unassembled WGS sequence"/>
</dbReference>
<dbReference type="Pfam" id="PF14403">
    <property type="entry name" value="CP_ATPgrasp_2"/>
    <property type="match status" value="1"/>
</dbReference>
<dbReference type="PANTHER" id="PTHR34595">
    <property type="entry name" value="BLR5612 PROTEIN"/>
    <property type="match status" value="1"/>
</dbReference>
<protein>
    <submittedName>
        <fullName evidence="2">Uncharacterized conserved protein, circularly permuted ATPgrasp superfamily</fullName>
    </submittedName>
</protein>
<dbReference type="Gene3D" id="3.30.1490.270">
    <property type="match status" value="1"/>
</dbReference>
<name>A0A285V2Q8_9ACTN</name>
<feature type="domain" description="Circularly permuted ATP-grasp type 2" evidence="1">
    <location>
        <begin position="80"/>
        <end position="468"/>
    </location>
</feature>
<dbReference type="InterPro" id="IPR025841">
    <property type="entry name" value="CP_ATPgrasp_2"/>
</dbReference>
<dbReference type="RefSeq" id="WP_097193623.1">
    <property type="nucleotide sequence ID" value="NZ_OBQI01000001.1"/>
</dbReference>
<reference evidence="3" key="1">
    <citation type="submission" date="2017-08" db="EMBL/GenBank/DDBJ databases">
        <authorList>
            <person name="Varghese N."/>
            <person name="Submissions S."/>
        </authorList>
    </citation>
    <scope>NUCLEOTIDE SEQUENCE [LARGE SCALE GENOMIC DNA]</scope>
    <source>
        <strain evidence="3">DSM 4725</strain>
    </source>
</reference>
<dbReference type="PANTHER" id="PTHR34595:SF7">
    <property type="entry name" value="SLL1039 PROTEIN"/>
    <property type="match status" value="1"/>
</dbReference>
<keyword evidence="3" id="KW-1185">Reference proteome</keyword>
<sequence>MSGGLLAGYPAPTADEAVTAEGRLRPDYAPLEPVLAGLGAGGLAAAGQALAELRAARGVALGSWSDCRHERHPVVLDPLPRLIPAAQWRLVAAGVEQRHRALGAFLADTYRAAGRRRGDADRAPEIVRAGVLPEWAVVHNPARDPAAIGQAWPGQPRATVAAADLVRTADGGWAVTADDLRTPAGLGFAVEDRLALRAAAPALFGAAAPGAPEVAVDLLRAALAEAAPPACPGAPRIAVLSAGDTDSSWFEHAVLADALGVPLVQAGDLWPRTDGGLEIAVDGERRPVDVLYRRFDEGALGAYRTPVGQPLDQQLTEAVRAGRLGLANVPGNGVADDAATFAFVPAMIGFYLGEQPLLPSPRTWVLADPVALAEVRGRLPDLVVEEVAGYGGREAVDGRTCSATELARLEAAVDAAPHRFVAREPLAEATLPAFVDGTLRPRSARLRVFSVGTGGATRALPAPWTRVALGGPVAGSKDTWLLP</sequence>